<dbReference type="Pfam" id="PF10031">
    <property type="entry name" value="DUF2273"/>
    <property type="match status" value="1"/>
</dbReference>
<dbReference type="OMA" id="FTNTFWI"/>
<name>A0A9Q3SYI7_9LACO</name>
<feature type="transmembrane region" description="Helical" evidence="1">
    <location>
        <begin position="7"/>
        <end position="25"/>
    </location>
</feature>
<dbReference type="InterPro" id="IPR018730">
    <property type="entry name" value="DUF2273"/>
</dbReference>
<reference evidence="2 4" key="1">
    <citation type="submission" date="2015-12" db="EMBL/GenBank/DDBJ databases">
        <authorList>
            <person name="Andreevskaya M."/>
        </authorList>
    </citation>
    <scope>NUCLEOTIDE SEQUENCE [LARGE SCALE GENOMIC DNA]</scope>
    <source>
        <strain evidence="2 4">C122c</strain>
    </source>
</reference>
<comment type="caution">
    <text evidence="3">The sequence shown here is derived from an EMBL/GenBank/DDBJ whole genome shotgun (WGS) entry which is preliminary data.</text>
</comment>
<organism evidence="3 5">
    <name type="scientific">Leuconostoc gasicomitatum</name>
    <dbReference type="NCBI Taxonomy" id="115778"/>
    <lineage>
        <taxon>Bacteria</taxon>
        <taxon>Bacillati</taxon>
        <taxon>Bacillota</taxon>
        <taxon>Bacilli</taxon>
        <taxon>Lactobacillales</taxon>
        <taxon>Lactobacillaceae</taxon>
        <taxon>Leuconostoc</taxon>
        <taxon>Leuconostoc gelidum group</taxon>
    </lineage>
</organism>
<accession>A0A9Q3SYI7</accession>
<keyword evidence="1" id="KW-1133">Transmembrane helix</keyword>
<keyword evidence="4" id="KW-1185">Reference proteome</keyword>
<evidence type="ECO:0000313" key="5">
    <source>
        <dbReference type="Proteomes" id="UP000752647"/>
    </source>
</evidence>
<dbReference type="RefSeq" id="WP_013231553.1">
    <property type="nucleotide sequence ID" value="NZ_BPKT01000001.1"/>
</dbReference>
<feature type="transmembrane region" description="Helical" evidence="1">
    <location>
        <begin position="31"/>
        <end position="49"/>
    </location>
</feature>
<proteinExistence type="predicted"/>
<evidence type="ECO:0000313" key="3">
    <source>
        <dbReference type="EMBL" id="MBZ5962523.1"/>
    </source>
</evidence>
<gene>
    <name evidence="2" type="ORF">C122C_1165</name>
    <name evidence="3" type="ORF">KIJ12_05055</name>
</gene>
<reference evidence="3" key="2">
    <citation type="submission" date="2021-05" db="EMBL/GenBank/DDBJ databases">
        <title>Pangenome of Leuconostoc gelidum warrants species status for Leuconostoc gelidum subsp. gasicomitatum.</title>
        <authorList>
            <person name="Johansson P."/>
            <person name="Sade E."/>
            <person name="Hultman J."/>
            <person name="Auvinen P."/>
            <person name="Bjorkroth J."/>
        </authorList>
    </citation>
    <scope>NUCLEOTIDE SEQUENCE</scope>
    <source>
        <strain evidence="3">A.21.4</strain>
    </source>
</reference>
<evidence type="ECO:0000313" key="2">
    <source>
        <dbReference type="EMBL" id="CUW05388.1"/>
    </source>
</evidence>
<evidence type="ECO:0000256" key="1">
    <source>
        <dbReference type="SAM" id="Phobius"/>
    </source>
</evidence>
<evidence type="ECO:0000313" key="4">
    <source>
        <dbReference type="Proteomes" id="UP000199271"/>
    </source>
</evidence>
<protein>
    <submittedName>
        <fullName evidence="3">DUF2273 domain-containing protein</fullName>
    </submittedName>
</protein>
<keyword evidence="1" id="KW-0472">Membrane</keyword>
<dbReference type="Proteomes" id="UP000752647">
    <property type="component" value="Unassembled WGS sequence"/>
</dbReference>
<dbReference type="EMBL" id="FBSY01000002">
    <property type="protein sequence ID" value="CUW05388.1"/>
    <property type="molecule type" value="Genomic_DNA"/>
</dbReference>
<sequence length="69" mass="7772">MINKNNISMIWITGGTGFVLATLLMTVGFLSTIFIIIVTLVAAFGGYLLEKNNINLSRIAENWRRKNQR</sequence>
<dbReference type="GeneID" id="61037611"/>
<dbReference type="AlphaFoldDB" id="A0A9Q3SYI7"/>
<keyword evidence="1" id="KW-0812">Transmembrane</keyword>
<dbReference type="EMBL" id="JAHBFI010000010">
    <property type="protein sequence ID" value="MBZ5962523.1"/>
    <property type="molecule type" value="Genomic_DNA"/>
</dbReference>
<dbReference type="Proteomes" id="UP000199271">
    <property type="component" value="Unassembled WGS sequence"/>
</dbReference>